<sequence length="216" mass="25797">MNKEVRKILMRGGKVTEDELFFLSKHLPYEFIERTEHGYGCTVFWGFTRFYLKEAQGYCDIYDENNYIGSAISNMRIINGIRKKQKMMFMEFHDLSLQKKFWSYTDLSEYSLNIDYDEKLIDPRHDPEFFEIFNRGFMLSKHDYDVFAKYIKYPDYSGGPDGTEGVIPLGEHEECRIKIIYDIICDKLPFKVYYRKILYEGDFSYKVDGVSRKGFI</sequence>
<dbReference type="Proteomes" id="UP000474104">
    <property type="component" value="Unassembled WGS sequence"/>
</dbReference>
<evidence type="ECO:0000313" key="1">
    <source>
        <dbReference type="EMBL" id="NDO70996.1"/>
    </source>
</evidence>
<organism evidence="1 2">
    <name type="scientific">Schaedlerella arabinosiphila</name>
    <dbReference type="NCBI Taxonomy" id="2044587"/>
    <lineage>
        <taxon>Bacteria</taxon>
        <taxon>Bacillati</taxon>
        <taxon>Bacillota</taxon>
        <taxon>Clostridia</taxon>
        <taxon>Lachnospirales</taxon>
        <taxon>Lachnospiraceae</taxon>
        <taxon>Schaedlerella</taxon>
    </lineage>
</organism>
<dbReference type="RefSeq" id="WP_004079827.1">
    <property type="nucleotide sequence ID" value="NZ_VIRB01000129.1"/>
</dbReference>
<evidence type="ECO:0000313" key="2">
    <source>
        <dbReference type="Proteomes" id="UP000474104"/>
    </source>
</evidence>
<accession>A0A9X5CAW6</accession>
<protein>
    <submittedName>
        <fullName evidence="1">Uncharacterized protein</fullName>
    </submittedName>
</protein>
<gene>
    <name evidence="1" type="ORF">FMM80_21000</name>
</gene>
<dbReference type="EMBL" id="VIRB01000129">
    <property type="protein sequence ID" value="NDO70996.1"/>
    <property type="molecule type" value="Genomic_DNA"/>
</dbReference>
<dbReference type="OrthoDB" id="9868002at2"/>
<dbReference type="AlphaFoldDB" id="A0A9X5CAW6"/>
<proteinExistence type="predicted"/>
<comment type="caution">
    <text evidence="1">The sequence shown here is derived from an EMBL/GenBank/DDBJ whole genome shotgun (WGS) entry which is preliminary data.</text>
</comment>
<reference evidence="1 2" key="1">
    <citation type="submission" date="2019-07" db="EMBL/GenBank/DDBJ databases">
        <title>Draft genome sequences of 15 bacterial species constituting the stable defined intestinal microbiota of the GM15 gnotobiotic mouse model.</title>
        <authorList>
            <person name="Elie C."/>
            <person name="Mathieu A."/>
            <person name="Saliou A."/>
            <person name="Darnaud M."/>
            <person name="Leulier F."/>
            <person name="Tamellini A."/>
        </authorList>
    </citation>
    <scope>NUCLEOTIDE SEQUENCE [LARGE SCALE GENOMIC DNA]</scope>
    <source>
        <strain evidence="2">ASF 502</strain>
    </source>
</reference>
<name>A0A9X5CAW6_9FIRM</name>